<comment type="caution">
    <text evidence="1">The sequence shown here is derived from an EMBL/GenBank/DDBJ whole genome shotgun (WGS) entry which is preliminary data.</text>
</comment>
<name>A0A7J8C2K5_ROUAE</name>
<dbReference type="EMBL" id="JACASE010000015">
    <property type="protein sequence ID" value="KAF6405095.1"/>
    <property type="molecule type" value="Genomic_DNA"/>
</dbReference>
<protein>
    <submittedName>
        <fullName evidence="1">Uncharacterized protein</fullName>
    </submittedName>
</protein>
<dbReference type="Proteomes" id="UP000593571">
    <property type="component" value="Unassembled WGS sequence"/>
</dbReference>
<gene>
    <name evidence="1" type="ORF">HJG63_009405</name>
</gene>
<evidence type="ECO:0000313" key="2">
    <source>
        <dbReference type="Proteomes" id="UP000593571"/>
    </source>
</evidence>
<reference evidence="1 2" key="1">
    <citation type="journal article" date="2020" name="Nature">
        <title>Six reference-quality genomes reveal evolution of bat adaptations.</title>
        <authorList>
            <person name="Jebb D."/>
            <person name="Huang Z."/>
            <person name="Pippel M."/>
            <person name="Hughes G.M."/>
            <person name="Lavrichenko K."/>
            <person name="Devanna P."/>
            <person name="Winkler S."/>
            <person name="Jermiin L.S."/>
            <person name="Skirmuntt E.C."/>
            <person name="Katzourakis A."/>
            <person name="Burkitt-Gray L."/>
            <person name="Ray D.A."/>
            <person name="Sullivan K.A.M."/>
            <person name="Roscito J.G."/>
            <person name="Kirilenko B.M."/>
            <person name="Davalos L.M."/>
            <person name="Corthals A.P."/>
            <person name="Power M.L."/>
            <person name="Jones G."/>
            <person name="Ransome R.D."/>
            <person name="Dechmann D.K.N."/>
            <person name="Locatelli A.G."/>
            <person name="Puechmaille S.J."/>
            <person name="Fedrigo O."/>
            <person name="Jarvis E.D."/>
            <person name="Hiller M."/>
            <person name="Vernes S.C."/>
            <person name="Myers E.W."/>
            <person name="Teeling E.C."/>
        </authorList>
    </citation>
    <scope>NUCLEOTIDE SEQUENCE [LARGE SCALE GENOMIC DNA]</scope>
    <source>
        <strain evidence="1">MRouAeg1</strain>
        <tissue evidence="1">Muscle</tissue>
    </source>
</reference>
<keyword evidence="2" id="KW-1185">Reference proteome</keyword>
<proteinExistence type="predicted"/>
<dbReference type="AlphaFoldDB" id="A0A7J8C2K5"/>
<accession>A0A7J8C2K5</accession>
<organism evidence="1 2">
    <name type="scientific">Rousettus aegyptiacus</name>
    <name type="common">Egyptian fruit bat</name>
    <name type="synonym">Pteropus aegyptiacus</name>
    <dbReference type="NCBI Taxonomy" id="9407"/>
    <lineage>
        <taxon>Eukaryota</taxon>
        <taxon>Metazoa</taxon>
        <taxon>Chordata</taxon>
        <taxon>Craniata</taxon>
        <taxon>Vertebrata</taxon>
        <taxon>Euteleostomi</taxon>
        <taxon>Mammalia</taxon>
        <taxon>Eutheria</taxon>
        <taxon>Laurasiatheria</taxon>
        <taxon>Chiroptera</taxon>
        <taxon>Yinpterochiroptera</taxon>
        <taxon>Pteropodoidea</taxon>
        <taxon>Pteropodidae</taxon>
        <taxon>Rousettinae</taxon>
        <taxon>Rousettus</taxon>
    </lineage>
</organism>
<sequence length="128" mass="14394">MKGTCSTFSFLPRFLESCLITNMIFLKYVPNLLSLICLEFRIGESTARGVCLRSLVHREPGRRRLGALGAPRVRIPQCFGTESTLENCPTCVALHLPGCKRKRIKPWLVGSPTSSREINTGFPRLRNM</sequence>
<evidence type="ECO:0000313" key="1">
    <source>
        <dbReference type="EMBL" id="KAF6405095.1"/>
    </source>
</evidence>